<dbReference type="InterPro" id="IPR011051">
    <property type="entry name" value="RmlC_Cupin_sf"/>
</dbReference>
<dbReference type="Pfam" id="PF06172">
    <property type="entry name" value="Cupin_5"/>
    <property type="match status" value="1"/>
</dbReference>
<organism evidence="2 3">
    <name type="scientific">Vagococcus silagei</name>
    <dbReference type="NCBI Taxonomy" id="2508885"/>
    <lineage>
        <taxon>Bacteria</taxon>
        <taxon>Bacillati</taxon>
        <taxon>Bacillota</taxon>
        <taxon>Bacilli</taxon>
        <taxon>Lactobacillales</taxon>
        <taxon>Enterococcaceae</taxon>
        <taxon>Vagococcus</taxon>
    </lineage>
</organism>
<evidence type="ECO:0000259" key="1">
    <source>
        <dbReference type="Pfam" id="PF06172"/>
    </source>
</evidence>
<dbReference type="RefSeq" id="WP_136136242.1">
    <property type="nucleotide sequence ID" value="NZ_SDGV01000007.1"/>
</dbReference>
<evidence type="ECO:0000313" key="2">
    <source>
        <dbReference type="EMBL" id="THB61794.1"/>
    </source>
</evidence>
<proteinExistence type="predicted"/>
<dbReference type="InterPro" id="IPR039935">
    <property type="entry name" value="YML079W-like"/>
</dbReference>
<feature type="domain" description="DUF985" evidence="1">
    <location>
        <begin position="8"/>
        <end position="140"/>
    </location>
</feature>
<dbReference type="Proteomes" id="UP000310506">
    <property type="component" value="Unassembled WGS sequence"/>
</dbReference>
<dbReference type="PANTHER" id="PTHR33387:SF3">
    <property type="entry name" value="DUF985 DOMAIN-CONTAINING PROTEIN"/>
    <property type="match status" value="1"/>
</dbReference>
<sequence length="167" mass="18778">MKNLTMDEIIESLNLVPLVEEGGMVAETYLSEEMYGERHCGSAIYYFLTDKSFSHLHKLSADEVWHFYYGDPVEIIQIDDATGEGGAHKLGVDLANGEKPQVVVKKNVWQGARLIPGGKHGFTLMGTTMSPSFMMEDFVFGPQDEMLKKFPQHETDILKVSGEKIYK</sequence>
<protein>
    <submittedName>
        <fullName evidence="2">Cupin domain-containing protein</fullName>
    </submittedName>
</protein>
<name>A0A4S3B3T9_9ENTE</name>
<dbReference type="OrthoDB" id="9798288at2"/>
<keyword evidence="3" id="KW-1185">Reference proteome</keyword>
<dbReference type="CDD" id="cd06121">
    <property type="entry name" value="cupin_YML079wp"/>
    <property type="match status" value="1"/>
</dbReference>
<dbReference type="InterPro" id="IPR009327">
    <property type="entry name" value="Cupin_DUF985"/>
</dbReference>
<dbReference type="SUPFAM" id="SSF51182">
    <property type="entry name" value="RmlC-like cupins"/>
    <property type="match status" value="1"/>
</dbReference>
<comment type="caution">
    <text evidence="2">The sequence shown here is derived from an EMBL/GenBank/DDBJ whole genome shotgun (WGS) entry which is preliminary data.</text>
</comment>
<dbReference type="Gene3D" id="2.60.120.10">
    <property type="entry name" value="Jelly Rolls"/>
    <property type="match status" value="1"/>
</dbReference>
<dbReference type="AlphaFoldDB" id="A0A4S3B3T9"/>
<dbReference type="EMBL" id="SDGV01000007">
    <property type="protein sequence ID" value="THB61794.1"/>
    <property type="molecule type" value="Genomic_DNA"/>
</dbReference>
<dbReference type="InterPro" id="IPR014710">
    <property type="entry name" value="RmlC-like_jellyroll"/>
</dbReference>
<accession>A0A4S3B3T9</accession>
<gene>
    <name evidence="2" type="ORF">ESZ54_03205</name>
</gene>
<evidence type="ECO:0000313" key="3">
    <source>
        <dbReference type="Proteomes" id="UP000310506"/>
    </source>
</evidence>
<dbReference type="PANTHER" id="PTHR33387">
    <property type="entry name" value="RMLC-LIKE JELLY ROLL FOLD PROTEIN"/>
    <property type="match status" value="1"/>
</dbReference>
<reference evidence="2 3" key="1">
    <citation type="submission" date="2019-01" db="EMBL/GenBank/DDBJ databases">
        <title>Vagococcus silagei sp. nov. isolated from brewer's grain.</title>
        <authorList>
            <person name="Guu J.-R."/>
        </authorList>
    </citation>
    <scope>NUCLEOTIDE SEQUENCE [LARGE SCALE GENOMIC DNA]</scope>
    <source>
        <strain evidence="2 3">2B-2</strain>
    </source>
</reference>